<keyword evidence="2" id="KW-1185">Reference proteome</keyword>
<protein>
    <recommendedName>
        <fullName evidence="3">TIGR04076 family protein</fullName>
    </recommendedName>
</protein>
<dbReference type="InterPro" id="IPR023811">
    <property type="entry name" value="CHP04076"/>
</dbReference>
<evidence type="ECO:0008006" key="3">
    <source>
        <dbReference type="Google" id="ProtNLM"/>
    </source>
</evidence>
<name>A0ABY6HVH5_9ARCH</name>
<accession>A0ABY6HVH5</accession>
<organism evidence="1 2">
    <name type="scientific">Candidatus Lokiarchaeum ossiferum</name>
    <dbReference type="NCBI Taxonomy" id="2951803"/>
    <lineage>
        <taxon>Archaea</taxon>
        <taxon>Promethearchaeati</taxon>
        <taxon>Promethearchaeota</taxon>
        <taxon>Promethearchaeia</taxon>
        <taxon>Promethearchaeales</taxon>
        <taxon>Promethearchaeaceae</taxon>
        <taxon>Candidatus Lokiarchaeum</taxon>
    </lineage>
</organism>
<evidence type="ECO:0000313" key="1">
    <source>
        <dbReference type="EMBL" id="UYP46872.1"/>
    </source>
</evidence>
<sequence>MTHSRVKITVLKRVDPSIIFNGDVPSRPNGEKYEICTALEDGQEFIVDADNSSRCPLGFCNWAWMDLFKEYLTIRGGGDFYPWLERGTAIACCSDGIRPVSFKLERLDE</sequence>
<evidence type="ECO:0000313" key="2">
    <source>
        <dbReference type="Proteomes" id="UP001208689"/>
    </source>
</evidence>
<dbReference type="Proteomes" id="UP001208689">
    <property type="component" value="Chromosome"/>
</dbReference>
<dbReference type="EMBL" id="CP104013">
    <property type="protein sequence ID" value="UYP46872.1"/>
    <property type="molecule type" value="Genomic_DNA"/>
</dbReference>
<dbReference type="NCBIfam" id="TIGR04076">
    <property type="entry name" value="TIGR04076 family protein"/>
    <property type="match status" value="1"/>
</dbReference>
<gene>
    <name evidence="1" type="ORF">NEF87_003157</name>
</gene>
<proteinExistence type="predicted"/>
<reference evidence="1" key="1">
    <citation type="submission" date="2022-09" db="EMBL/GenBank/DDBJ databases">
        <title>Actin cytoskeleton and complex cell architecture in an #Asgard archaeon.</title>
        <authorList>
            <person name="Ponce Toledo R.I."/>
            <person name="Schleper C."/>
            <person name="Rodrigues Oliveira T."/>
            <person name="Wollweber F."/>
            <person name="Xu J."/>
            <person name="Rittmann S."/>
            <person name="Klingl A."/>
            <person name="Pilhofer M."/>
        </authorList>
    </citation>
    <scope>NUCLEOTIDE SEQUENCE</scope>
    <source>
        <strain evidence="1">B-35</strain>
    </source>
</reference>